<dbReference type="EMBL" id="JELW01000100">
    <property type="protein sequence ID" value="EXU95126.1"/>
    <property type="molecule type" value="Genomic_DNA"/>
</dbReference>
<sequence>MGRKLSNFLIPMRQFPDSNPPSPSGPLCAFRPSLFETTSAPSVPQPLTARDALSAFISTSASYQLHRTSKASGNTSRNTPFRDCIDTFGLHKPRVFSRPTGGKVNGYIKFSWPKDKRGKQCSIGRTHSLSGTTRLFTRIPVLNSMPRTTVEVTSFPIPSNATAGATSMGPPKLLPSHYGYESKMDDTDRRFQMFYIRNWCPGRSVLEDTNPWLKDFAPMHQSLGVRSAIQTLAGIYTYDYLPLDSIRDRVNQRFSEAEQRLSPLLNDSTTAQNEAQANESITIVDILSMQDTILTERRLKDPSSPRWLQGFRHGEKFLQATDHGSRFWKLPNVQSSPLRISQSIIVRLLDSIGCSHGAEKKMYKIHGGCGFSKKLLHVLSQGTYCAARLQQEPESPIVPMTAHFLCRELLEMRQWGALSRRAGRLPSARL</sequence>
<name>A0A014QQZ5_9HYPO</name>
<accession>A0A014QQZ5</accession>
<dbReference type="AlphaFoldDB" id="A0A014QQZ5"/>
<proteinExistence type="predicted"/>
<evidence type="ECO:0000313" key="1">
    <source>
        <dbReference type="EMBL" id="EXU95126.1"/>
    </source>
</evidence>
<gene>
    <name evidence="1" type="ORF">X797_011792</name>
</gene>
<protein>
    <submittedName>
        <fullName evidence="1">Uncharacterized protein</fullName>
    </submittedName>
</protein>
<evidence type="ECO:0000313" key="2">
    <source>
        <dbReference type="Proteomes" id="UP000030151"/>
    </source>
</evidence>
<dbReference type="HOGENOM" id="CLU_637907_0_0_1"/>
<reference evidence="1 2" key="1">
    <citation type="submission" date="2014-02" db="EMBL/GenBank/DDBJ databases">
        <title>The genome sequence of the entomopathogenic fungus Metarhizium robertsii ARSEF 2575.</title>
        <authorList>
            <person name="Giuliano Garisto Donzelli B."/>
            <person name="Roe B.A."/>
            <person name="Macmil S.L."/>
            <person name="Krasnoff S.B."/>
            <person name="Gibson D.M."/>
        </authorList>
    </citation>
    <scope>NUCLEOTIDE SEQUENCE [LARGE SCALE GENOMIC DNA]</scope>
    <source>
        <strain evidence="1 2">ARSEF 2575</strain>
    </source>
</reference>
<comment type="caution">
    <text evidence="1">The sequence shown here is derived from an EMBL/GenBank/DDBJ whole genome shotgun (WGS) entry which is preliminary data.</text>
</comment>
<organism evidence="1 2">
    <name type="scientific">Metarhizium robertsii</name>
    <dbReference type="NCBI Taxonomy" id="568076"/>
    <lineage>
        <taxon>Eukaryota</taxon>
        <taxon>Fungi</taxon>
        <taxon>Dikarya</taxon>
        <taxon>Ascomycota</taxon>
        <taxon>Pezizomycotina</taxon>
        <taxon>Sordariomycetes</taxon>
        <taxon>Hypocreomycetidae</taxon>
        <taxon>Hypocreales</taxon>
        <taxon>Clavicipitaceae</taxon>
        <taxon>Metarhizium</taxon>
    </lineage>
</organism>
<dbReference type="Proteomes" id="UP000030151">
    <property type="component" value="Unassembled WGS sequence"/>
</dbReference>